<protein>
    <submittedName>
        <fullName evidence="2">Aminotransferase class I/II-fold pyridoxal phosphate-dependent enzyme</fullName>
    </submittedName>
</protein>
<dbReference type="GO" id="GO:0008483">
    <property type="term" value="F:transaminase activity"/>
    <property type="evidence" value="ECO:0007669"/>
    <property type="project" value="UniProtKB-KW"/>
</dbReference>
<dbReference type="PANTHER" id="PTHR30244:SF34">
    <property type="entry name" value="DTDP-4-AMINO-4,6-DIDEOXYGALACTOSE TRANSAMINASE"/>
    <property type="match status" value="1"/>
</dbReference>
<dbReference type="SUPFAM" id="SSF53383">
    <property type="entry name" value="PLP-dependent transferases"/>
    <property type="match status" value="1"/>
</dbReference>
<evidence type="ECO:0000256" key="1">
    <source>
        <dbReference type="RuleBase" id="RU004508"/>
    </source>
</evidence>
<reference evidence="2 3" key="2">
    <citation type="submission" date="2019-04" db="EMBL/GenBank/DDBJ databases">
        <authorList>
            <person name="Yang S."/>
            <person name="Wei W."/>
        </authorList>
    </citation>
    <scope>NUCLEOTIDE SEQUENCE [LARGE SCALE GENOMIC DNA]</scope>
    <source>
        <strain evidence="3">ZP60</strain>
    </source>
</reference>
<name>A0A4D6KGY4_9EURY</name>
<dbReference type="PANTHER" id="PTHR30244">
    <property type="entry name" value="TRANSAMINASE"/>
    <property type="match status" value="1"/>
</dbReference>
<keyword evidence="1" id="KW-0663">Pyridoxal phosphate</keyword>
<dbReference type="PIRSF" id="PIRSF000390">
    <property type="entry name" value="PLP_StrS"/>
    <property type="match status" value="1"/>
</dbReference>
<keyword evidence="2" id="KW-0808">Transferase</keyword>
<evidence type="ECO:0000313" key="3">
    <source>
        <dbReference type="Proteomes" id="UP000297053"/>
    </source>
</evidence>
<dbReference type="AlphaFoldDB" id="A0A4D6KGY4"/>
<sequence length="379" mass="41505">MVTMADAIPLFEITWDRDDVKNVLDSVTRGSYWANGPYIDDFETALEEYHDVDHAVVFNSGTTALVSALRALNVGPGDEVIVPSFTFISTANVIEMVDAKPVFADIEPESFGLDPDDVRDRITDDTAAILPIHYAGKPCKIRELREIATDHDLRLVEDAAEALGAESRGQKVGTFGDAGMLSFCQNKVVATGEGGAVLTGDDDVARKARLLRSHGRASRDYFDSASGGDYVALGNNFRMPDVVASIGVAQMQKVEDTLIAGRQRVAARYREQLEKIAGVTPPRAPADGRHVYQLFTVRFDDDVDRDAVVQSLEDENIASKVYFDPVHRSEYYTERYGDGAWSLPTTDAVSESVLSLPMFSHMAEEDIDRVVDCVAAALD</sequence>
<dbReference type="GO" id="GO:0030170">
    <property type="term" value="F:pyridoxal phosphate binding"/>
    <property type="evidence" value="ECO:0007669"/>
    <property type="project" value="TreeGrafter"/>
</dbReference>
<dbReference type="Gene3D" id="3.40.640.10">
    <property type="entry name" value="Type I PLP-dependent aspartate aminotransferase-like (Major domain)"/>
    <property type="match status" value="1"/>
</dbReference>
<accession>A0A4D6KGY4</accession>
<dbReference type="Pfam" id="PF01041">
    <property type="entry name" value="DegT_DnrJ_EryC1"/>
    <property type="match status" value="1"/>
</dbReference>
<dbReference type="InterPro" id="IPR000653">
    <property type="entry name" value="DegT/StrS_aminotransferase"/>
</dbReference>
<proteinExistence type="inferred from homology"/>
<dbReference type="InterPro" id="IPR015421">
    <property type="entry name" value="PyrdxlP-dep_Trfase_major"/>
</dbReference>
<dbReference type="EMBL" id="CP039375">
    <property type="protein sequence ID" value="QCD66049.1"/>
    <property type="molecule type" value="Genomic_DNA"/>
</dbReference>
<evidence type="ECO:0000313" key="2">
    <source>
        <dbReference type="EMBL" id="QCD66049.1"/>
    </source>
</evidence>
<dbReference type="Proteomes" id="UP000297053">
    <property type="component" value="Chromosome"/>
</dbReference>
<dbReference type="Gene3D" id="3.90.1150.10">
    <property type="entry name" value="Aspartate Aminotransferase, domain 1"/>
    <property type="match status" value="1"/>
</dbReference>
<organism evidence="2 3">
    <name type="scientific">Halomicrobium mukohataei</name>
    <dbReference type="NCBI Taxonomy" id="57705"/>
    <lineage>
        <taxon>Archaea</taxon>
        <taxon>Methanobacteriati</taxon>
        <taxon>Methanobacteriota</taxon>
        <taxon>Stenosarchaea group</taxon>
        <taxon>Halobacteria</taxon>
        <taxon>Halobacteriales</taxon>
        <taxon>Haloarculaceae</taxon>
        <taxon>Halomicrobium</taxon>
    </lineage>
</organism>
<comment type="similarity">
    <text evidence="1">Belongs to the DegT/DnrJ/EryC1 family.</text>
</comment>
<dbReference type="InterPro" id="IPR015424">
    <property type="entry name" value="PyrdxlP-dep_Trfase"/>
</dbReference>
<dbReference type="InterPro" id="IPR015422">
    <property type="entry name" value="PyrdxlP-dep_Trfase_small"/>
</dbReference>
<gene>
    <name evidence="2" type="ORF">E5139_10500</name>
</gene>
<dbReference type="CDD" id="cd00616">
    <property type="entry name" value="AHBA_syn"/>
    <property type="match status" value="1"/>
</dbReference>
<keyword evidence="2" id="KW-0032">Aminotransferase</keyword>
<dbReference type="KEGG" id="halz:E5139_10500"/>
<reference evidence="2 3" key="1">
    <citation type="submission" date="2019-04" db="EMBL/GenBank/DDBJ databases">
        <title>Complete genome sequence of Arthrobacter sp. ZXY-2 associated with effective atrazine degradation and salt adaptation.</title>
        <authorList>
            <person name="Zhao X."/>
        </authorList>
    </citation>
    <scope>NUCLEOTIDE SEQUENCE [LARGE SCALE GENOMIC DNA]</scope>
    <source>
        <strain evidence="3">ZP60</strain>
    </source>
</reference>
<dbReference type="GO" id="GO:0000271">
    <property type="term" value="P:polysaccharide biosynthetic process"/>
    <property type="evidence" value="ECO:0007669"/>
    <property type="project" value="TreeGrafter"/>
</dbReference>